<evidence type="ECO:0000256" key="3">
    <source>
        <dbReference type="ARBA" id="ARBA00023002"/>
    </source>
</evidence>
<dbReference type="Gene3D" id="3.40.109.10">
    <property type="entry name" value="NADH Oxidase"/>
    <property type="match status" value="1"/>
</dbReference>
<accession>D1VUK6</accession>
<dbReference type="Pfam" id="PF14512">
    <property type="entry name" value="TM1586_NiRdase"/>
    <property type="match status" value="1"/>
</dbReference>
<proteinExistence type="predicted"/>
<evidence type="ECO:0000256" key="1">
    <source>
        <dbReference type="ARBA" id="ARBA00022630"/>
    </source>
</evidence>
<feature type="domain" description="Putative nitroreductase TM1586" evidence="4">
    <location>
        <begin position="6"/>
        <end position="238"/>
    </location>
</feature>
<reference evidence="5 6" key="1">
    <citation type="submission" date="2009-12" db="EMBL/GenBank/DDBJ databases">
        <title>Genome Sequence of Peptoniphilus lacrimalis 315-B.</title>
        <authorList>
            <person name="Durkin A.S."/>
            <person name="Madupu R."/>
            <person name="Torralba M."/>
            <person name="Methe B."/>
            <person name="Sutton G."/>
            <person name="Strausberg R.L."/>
            <person name="Nelson K.E."/>
        </authorList>
    </citation>
    <scope>NUCLEOTIDE SEQUENCE [LARGE SCALE GENOMIC DNA]</scope>
    <source>
        <strain evidence="5 6">315-B</strain>
    </source>
</reference>
<name>D1VUK6_9FIRM</name>
<dbReference type="RefSeq" id="WP_004825496.1">
    <property type="nucleotide sequence ID" value="NZ_ADDO01000057.1"/>
</dbReference>
<evidence type="ECO:0000259" key="4">
    <source>
        <dbReference type="Pfam" id="PF14512"/>
    </source>
</evidence>
<evidence type="ECO:0000256" key="2">
    <source>
        <dbReference type="ARBA" id="ARBA00022643"/>
    </source>
</evidence>
<protein>
    <recommendedName>
        <fullName evidence="4">Putative nitroreductase TM1586 domain-containing protein</fullName>
    </recommendedName>
</protein>
<dbReference type="InterPro" id="IPR000415">
    <property type="entry name" value="Nitroreductase-like"/>
</dbReference>
<dbReference type="GO" id="GO:0016491">
    <property type="term" value="F:oxidoreductase activity"/>
    <property type="evidence" value="ECO:0007669"/>
    <property type="project" value="UniProtKB-KW"/>
</dbReference>
<comment type="caution">
    <text evidence="5">The sequence shown here is derived from an EMBL/GenBank/DDBJ whole genome shotgun (WGS) entry which is preliminary data.</text>
</comment>
<dbReference type="InterPro" id="IPR050627">
    <property type="entry name" value="Nitroreductase/BluB"/>
</dbReference>
<dbReference type="Proteomes" id="UP000005711">
    <property type="component" value="Unassembled WGS sequence"/>
</dbReference>
<dbReference type="PANTHER" id="PTHR23026:SF90">
    <property type="entry name" value="IODOTYROSINE DEIODINASE 1"/>
    <property type="match status" value="1"/>
</dbReference>
<evidence type="ECO:0000313" key="6">
    <source>
        <dbReference type="Proteomes" id="UP000005711"/>
    </source>
</evidence>
<dbReference type="Gene3D" id="3.40.109.30">
    <property type="entry name" value="putative nitroreductase (tm1586), domain 2"/>
    <property type="match status" value="1"/>
</dbReference>
<organism evidence="5 6">
    <name type="scientific">Peptoniphilus lacrimalis 315-B</name>
    <dbReference type="NCBI Taxonomy" id="596330"/>
    <lineage>
        <taxon>Bacteria</taxon>
        <taxon>Bacillati</taxon>
        <taxon>Bacillota</taxon>
        <taxon>Tissierellia</taxon>
        <taxon>Tissierellales</taxon>
        <taxon>Peptoniphilaceae</taxon>
        <taxon>Peptoniphilus</taxon>
    </lineage>
</organism>
<keyword evidence="2" id="KW-0288">FMN</keyword>
<evidence type="ECO:0000313" key="5">
    <source>
        <dbReference type="EMBL" id="EFA89773.1"/>
    </source>
</evidence>
<dbReference type="EMBL" id="ADDO01000057">
    <property type="protein sequence ID" value="EFA89773.1"/>
    <property type="molecule type" value="Genomic_DNA"/>
</dbReference>
<keyword evidence="6" id="KW-1185">Reference proteome</keyword>
<dbReference type="CDD" id="cd02062">
    <property type="entry name" value="Nitro_FMN_reductase"/>
    <property type="match status" value="1"/>
</dbReference>
<keyword evidence="3" id="KW-0560">Oxidoreductase</keyword>
<gene>
    <name evidence="5" type="ORF">HMPREF0628_0507</name>
</gene>
<dbReference type="AlphaFoldDB" id="D1VUK6"/>
<dbReference type="eggNOG" id="COG0778">
    <property type="taxonomic scope" value="Bacteria"/>
</dbReference>
<dbReference type="PANTHER" id="PTHR23026">
    <property type="entry name" value="NADPH NITROREDUCTASE"/>
    <property type="match status" value="1"/>
</dbReference>
<dbReference type="InterPro" id="IPR029478">
    <property type="entry name" value="TM1586_NiRdase"/>
</dbReference>
<keyword evidence="1" id="KW-0285">Flavoprotein</keyword>
<dbReference type="SUPFAM" id="SSF55469">
    <property type="entry name" value="FMN-dependent nitroreductase-like"/>
    <property type="match status" value="2"/>
</dbReference>
<sequence length="265" mass="30370">MLMTNFLQKRKSVRDFKNKKIPADVLAKIKENMKVIDNLDAMAKFYLFENGSIIYKGLDGKAGYNGVMIEAPHYIGLEFNKDSEINILKSGYLLEKLNTEIVNLDLDTCWITVFAVDDNTKKSLFGENGANIDYLIAIGYGKKKKLFDLAVTQERLSVEEIVSKGSLSEPITAEFLENRGLFDLFSSIRYAPSHKNFQPWRFMIKDESVYAYMVKKDGEDKASLIDMGIILFYFEEMAKTIGINHKWTIELEDKGEYLQVGNFKL</sequence>